<sequence length="334" mass="34381">VGLEPRGFARLVGRRVAVWGRGREGRAALALCERLGTEVLVVDDHPGAPGDEGGAVALGRSEGPVLAPRRLAELGVDLVLRSPGVPCRRPELQALRAAGAEVTTLLGLWLEEHGDGPVLGVTGSKGKSTTASLAGGVLRALGLRVAVGGNIGVPASELPAPGVAVDAVVLEVSSFQAADLRASPRVGVLTLLAPDHLDWHGSYERYVADKLNLFAHRPGMAVAVNATDPAAWAATGGLPGRLGYGRPEDRFGLGAGPGGREWLLVEGRPYLPAEAAAGAARLRGRHQLLDLGGALAGVACLVDRLPEPAALEEALGRLPPLPSRLATVAEDHEV</sequence>
<evidence type="ECO:0000256" key="3">
    <source>
        <dbReference type="ARBA" id="ARBA00022840"/>
    </source>
</evidence>
<feature type="non-terminal residue" evidence="5">
    <location>
        <position position="1"/>
    </location>
</feature>
<protein>
    <submittedName>
        <fullName evidence="5">Mur ligase family protein</fullName>
    </submittedName>
</protein>
<evidence type="ECO:0000313" key="6">
    <source>
        <dbReference type="Proteomes" id="UP001589788"/>
    </source>
</evidence>
<keyword evidence="6" id="KW-1185">Reference proteome</keyword>
<dbReference type="Pfam" id="PF08245">
    <property type="entry name" value="Mur_ligase_M"/>
    <property type="match status" value="1"/>
</dbReference>
<dbReference type="InterPro" id="IPR036565">
    <property type="entry name" value="Mur-like_cat_sf"/>
</dbReference>
<dbReference type="SUPFAM" id="SSF53623">
    <property type="entry name" value="MurD-like peptide ligases, catalytic domain"/>
    <property type="match status" value="1"/>
</dbReference>
<dbReference type="PANTHER" id="PTHR43692:SF1">
    <property type="entry name" value="UDP-N-ACETYLMURAMOYLALANINE--D-GLUTAMATE LIGASE"/>
    <property type="match status" value="1"/>
</dbReference>
<dbReference type="Gene3D" id="3.40.1190.10">
    <property type="entry name" value="Mur-like, catalytic domain"/>
    <property type="match status" value="1"/>
</dbReference>
<gene>
    <name evidence="5" type="ORF">ACFFRE_13475</name>
</gene>
<feature type="domain" description="Mur ligase central" evidence="4">
    <location>
        <begin position="121"/>
        <end position="229"/>
    </location>
</feature>
<comment type="caution">
    <text evidence="5">The sequence shown here is derived from an EMBL/GenBank/DDBJ whole genome shotgun (WGS) entry which is preliminary data.</text>
</comment>
<reference evidence="5 6" key="1">
    <citation type="submission" date="2024-09" db="EMBL/GenBank/DDBJ databases">
        <authorList>
            <person name="Sun Q."/>
            <person name="Mori K."/>
        </authorList>
    </citation>
    <scope>NUCLEOTIDE SEQUENCE [LARGE SCALE GENOMIC DNA]</scope>
    <source>
        <strain evidence="5 6">JCM 15389</strain>
    </source>
</reference>
<dbReference type="PANTHER" id="PTHR43692">
    <property type="entry name" value="UDP-N-ACETYLMURAMOYLALANINE--D-GLUTAMATE LIGASE"/>
    <property type="match status" value="1"/>
</dbReference>
<dbReference type="RefSeq" id="WP_377790883.1">
    <property type="nucleotide sequence ID" value="NZ_JBHLYQ010000281.1"/>
</dbReference>
<name>A0ABV6C610_9ACTN</name>
<dbReference type="InterPro" id="IPR005762">
    <property type="entry name" value="MurD"/>
</dbReference>
<accession>A0ABV6C610</accession>
<feature type="non-terminal residue" evidence="5">
    <location>
        <position position="334"/>
    </location>
</feature>
<dbReference type="InterPro" id="IPR013221">
    <property type="entry name" value="Mur_ligase_cen"/>
</dbReference>
<evidence type="ECO:0000256" key="2">
    <source>
        <dbReference type="ARBA" id="ARBA00022741"/>
    </source>
</evidence>
<evidence type="ECO:0000259" key="4">
    <source>
        <dbReference type="Pfam" id="PF08245"/>
    </source>
</evidence>
<proteinExistence type="predicted"/>
<dbReference type="Gene3D" id="3.40.50.720">
    <property type="entry name" value="NAD(P)-binding Rossmann-like Domain"/>
    <property type="match status" value="1"/>
</dbReference>
<dbReference type="SUPFAM" id="SSF51984">
    <property type="entry name" value="MurCD N-terminal domain"/>
    <property type="match status" value="1"/>
</dbReference>
<keyword evidence="1 5" id="KW-0436">Ligase</keyword>
<dbReference type="EMBL" id="JBHLYQ010000281">
    <property type="protein sequence ID" value="MFC0083140.1"/>
    <property type="molecule type" value="Genomic_DNA"/>
</dbReference>
<keyword evidence="2" id="KW-0547">Nucleotide-binding</keyword>
<dbReference type="GO" id="GO:0016874">
    <property type="term" value="F:ligase activity"/>
    <property type="evidence" value="ECO:0007669"/>
    <property type="project" value="UniProtKB-KW"/>
</dbReference>
<dbReference type="Proteomes" id="UP001589788">
    <property type="component" value="Unassembled WGS sequence"/>
</dbReference>
<evidence type="ECO:0000256" key="1">
    <source>
        <dbReference type="ARBA" id="ARBA00022598"/>
    </source>
</evidence>
<keyword evidence="3" id="KW-0067">ATP-binding</keyword>
<organism evidence="5 6">
    <name type="scientific">Aciditerrimonas ferrireducens</name>
    <dbReference type="NCBI Taxonomy" id="667306"/>
    <lineage>
        <taxon>Bacteria</taxon>
        <taxon>Bacillati</taxon>
        <taxon>Actinomycetota</taxon>
        <taxon>Acidimicrobiia</taxon>
        <taxon>Acidimicrobiales</taxon>
        <taxon>Acidimicrobiaceae</taxon>
        <taxon>Aciditerrimonas</taxon>
    </lineage>
</organism>
<evidence type="ECO:0000313" key="5">
    <source>
        <dbReference type="EMBL" id="MFC0083140.1"/>
    </source>
</evidence>